<dbReference type="Gene3D" id="2.10.70.10">
    <property type="entry name" value="Complement Module, domain 1"/>
    <property type="match status" value="2"/>
</dbReference>
<dbReference type="InterPro" id="IPR050350">
    <property type="entry name" value="Compl-Cell_Adhes-Reg"/>
</dbReference>
<dbReference type="InterPro" id="IPR035976">
    <property type="entry name" value="Sushi/SCR/CCP_sf"/>
</dbReference>
<evidence type="ECO:0000256" key="3">
    <source>
        <dbReference type="ARBA" id="ARBA00023157"/>
    </source>
</evidence>
<organism evidence="8 9">
    <name type="scientific">Magallana gigas</name>
    <name type="common">Pacific oyster</name>
    <name type="synonym">Crassostrea gigas</name>
    <dbReference type="NCBI Taxonomy" id="29159"/>
    <lineage>
        <taxon>Eukaryota</taxon>
        <taxon>Metazoa</taxon>
        <taxon>Spiralia</taxon>
        <taxon>Lophotrochozoa</taxon>
        <taxon>Mollusca</taxon>
        <taxon>Bivalvia</taxon>
        <taxon>Autobranchia</taxon>
        <taxon>Pteriomorphia</taxon>
        <taxon>Ostreida</taxon>
        <taxon>Ostreoidea</taxon>
        <taxon>Ostreidae</taxon>
        <taxon>Magallana</taxon>
    </lineage>
</organism>
<evidence type="ECO:0000313" key="9">
    <source>
        <dbReference type="Proteomes" id="UP000005408"/>
    </source>
</evidence>
<keyword evidence="4" id="KW-0325">Glycoprotein</keyword>
<sequence length="533" mass="57914">DTGAMYGGVVFVYNSTHVDLFVPVRNNGPTSGQRAAIYTGDPLSWAGPYSIPRIYMSVIVRAMVWRSRDLPAPSWNGSLQATEGDCINATLEHSLMKYPDMLVVKIKTEKGSYQGQGLASTGDSLTRAAQVGGLLYGSNESHVRLWTLCDITESYSGLSLLSVSDGWGQRGMLLRGFHGSITVTAWDLHDRSQNQVFSRFNLNDVESSSYGIDSVHLPSFDVVNVQLHILDGANKDFRFDGVGSVMNEAPLYGGLVYGYNDSMVAIWVPTSFKRSNGKAAVFMLGQVWGWAFKAQATNNVDIVVKATDILVPICLLDFDLSTTIINITSKYERHNASVFAVGDTLSLQCLPGYRSVEVNSTITCESHSGGSWNPEPIICEAITCPSPVVPNTQVIHLNDSVGGSVTLSCVAGFDHVGGNLERTCLDTGTWSGVSPICTGCFCQCPIHKWDGNINETAWLLQRIQELKNQLPISRNSTTKAMRRKHCAYDPRASANGVGATFGAGLLISIATILIISDLPILMLHLKQAKNNFI</sequence>
<evidence type="ECO:0000313" key="8">
    <source>
        <dbReference type="EnsemblMetazoa" id="G23939.1:cds"/>
    </source>
</evidence>
<keyword evidence="6" id="KW-0812">Transmembrane</keyword>
<evidence type="ECO:0000256" key="6">
    <source>
        <dbReference type="SAM" id="Phobius"/>
    </source>
</evidence>
<feature type="transmembrane region" description="Helical" evidence="6">
    <location>
        <begin position="501"/>
        <end position="523"/>
    </location>
</feature>
<name>A0A8W8KL31_MAGGI</name>
<dbReference type="SMART" id="SM00032">
    <property type="entry name" value="CCP"/>
    <property type="match status" value="2"/>
</dbReference>
<proteinExistence type="predicted"/>
<reference evidence="8" key="1">
    <citation type="submission" date="2022-08" db="UniProtKB">
        <authorList>
            <consortium name="EnsemblMetazoa"/>
        </authorList>
    </citation>
    <scope>IDENTIFICATION</scope>
    <source>
        <strain evidence="8">05x7-T-G4-1.051#20</strain>
    </source>
</reference>
<evidence type="ECO:0000259" key="7">
    <source>
        <dbReference type="PROSITE" id="PS50923"/>
    </source>
</evidence>
<keyword evidence="1 5" id="KW-0768">Sushi</keyword>
<dbReference type="InterPro" id="IPR000436">
    <property type="entry name" value="Sushi_SCR_CCP_dom"/>
</dbReference>
<protein>
    <recommendedName>
        <fullName evidence="7">Sushi domain-containing protein</fullName>
    </recommendedName>
</protein>
<dbReference type="CDD" id="cd00033">
    <property type="entry name" value="CCP"/>
    <property type="match status" value="2"/>
</dbReference>
<dbReference type="PANTHER" id="PTHR19325:SF575">
    <property type="entry name" value="LOCOMOTION-RELATED PROTEIN HIKARU GENKI"/>
    <property type="match status" value="1"/>
</dbReference>
<dbReference type="AlphaFoldDB" id="A0A8W8KL31"/>
<dbReference type="Pfam" id="PF00084">
    <property type="entry name" value="Sushi"/>
    <property type="match status" value="2"/>
</dbReference>
<dbReference type="Proteomes" id="UP000005408">
    <property type="component" value="Unassembled WGS sequence"/>
</dbReference>
<keyword evidence="3" id="KW-1015">Disulfide bond</keyword>
<evidence type="ECO:0000256" key="4">
    <source>
        <dbReference type="ARBA" id="ARBA00023180"/>
    </source>
</evidence>
<keyword evidence="9" id="KW-1185">Reference proteome</keyword>
<dbReference type="SUPFAM" id="SSF57535">
    <property type="entry name" value="Complement control module/SCR domain"/>
    <property type="match status" value="2"/>
</dbReference>
<evidence type="ECO:0000256" key="5">
    <source>
        <dbReference type="PROSITE-ProRule" id="PRU00302"/>
    </source>
</evidence>
<keyword evidence="6" id="KW-1133">Transmembrane helix</keyword>
<keyword evidence="6" id="KW-0472">Membrane</keyword>
<feature type="domain" description="Sushi" evidence="7">
    <location>
        <begin position="382"/>
        <end position="439"/>
    </location>
</feature>
<dbReference type="EnsemblMetazoa" id="G23939.1">
    <property type="protein sequence ID" value="G23939.1:cds"/>
    <property type="gene ID" value="G23939"/>
</dbReference>
<feature type="domain" description="Sushi" evidence="7">
    <location>
        <begin position="312"/>
        <end position="381"/>
    </location>
</feature>
<keyword evidence="2" id="KW-0677">Repeat</keyword>
<comment type="caution">
    <text evidence="5">Lacks conserved residue(s) required for the propagation of feature annotation.</text>
</comment>
<evidence type="ECO:0000256" key="2">
    <source>
        <dbReference type="ARBA" id="ARBA00022737"/>
    </source>
</evidence>
<evidence type="ECO:0000256" key="1">
    <source>
        <dbReference type="ARBA" id="ARBA00022659"/>
    </source>
</evidence>
<dbReference type="PANTHER" id="PTHR19325">
    <property type="entry name" value="COMPLEMENT COMPONENT-RELATED SUSHI DOMAIN-CONTAINING"/>
    <property type="match status" value="1"/>
</dbReference>
<dbReference type="PROSITE" id="PS50923">
    <property type="entry name" value="SUSHI"/>
    <property type="match status" value="2"/>
</dbReference>
<accession>A0A8W8KL31</accession>